<dbReference type="GO" id="GO:0005737">
    <property type="term" value="C:cytoplasm"/>
    <property type="evidence" value="ECO:0007669"/>
    <property type="project" value="TreeGrafter"/>
</dbReference>
<dbReference type="GO" id="GO:0016787">
    <property type="term" value="F:hydrolase activity"/>
    <property type="evidence" value="ECO:0007669"/>
    <property type="project" value="UniProtKB-KW"/>
</dbReference>
<gene>
    <name evidence="2" type="ORF">FTW19_15330</name>
</gene>
<dbReference type="Pfam" id="PF12706">
    <property type="entry name" value="Lactamase_B_2"/>
    <property type="match status" value="1"/>
</dbReference>
<organism evidence="2 3">
    <name type="scientific">Terriglobus albidus</name>
    <dbReference type="NCBI Taxonomy" id="1592106"/>
    <lineage>
        <taxon>Bacteria</taxon>
        <taxon>Pseudomonadati</taxon>
        <taxon>Acidobacteriota</taxon>
        <taxon>Terriglobia</taxon>
        <taxon>Terriglobales</taxon>
        <taxon>Acidobacteriaceae</taxon>
        <taxon>Terriglobus</taxon>
    </lineage>
</organism>
<dbReference type="RefSeq" id="WP_147648440.1">
    <property type="nucleotide sequence ID" value="NZ_CP042806.1"/>
</dbReference>
<reference evidence="2 3" key="1">
    <citation type="submission" date="2019-08" db="EMBL/GenBank/DDBJ databases">
        <title>Complete genome sequence of Terriglobus albidus strain ORNL.</title>
        <authorList>
            <person name="Podar M."/>
        </authorList>
    </citation>
    <scope>NUCLEOTIDE SEQUENCE [LARGE SCALE GENOMIC DNA]</scope>
    <source>
        <strain evidence="2 3">ORNL</strain>
    </source>
</reference>
<dbReference type="InterPro" id="IPR036866">
    <property type="entry name" value="RibonucZ/Hydroxyglut_hydro"/>
</dbReference>
<keyword evidence="3" id="KW-1185">Reference proteome</keyword>
<dbReference type="PANTHER" id="PTHR15032">
    <property type="entry name" value="N-ACYL-PHOSPHATIDYLETHANOLAMINE-HYDROLYZING PHOSPHOLIPASE D"/>
    <property type="match status" value="1"/>
</dbReference>
<evidence type="ECO:0000259" key="1">
    <source>
        <dbReference type="Pfam" id="PF12706"/>
    </source>
</evidence>
<name>A0A5B9EGR0_9BACT</name>
<sequence>MSYLKPARRQNGKFLNPVPTHFTSASEMFRMLPEFLFGRRKREPAPQLPHFRTDARWFEASNGSPVRITWFGHSSLLLEVDGFRLLVDPVWSLRASPVQFAGPQRFFPPTIALHELPPLDAVLISHDHYDHLDETAVRALADRNVRWVTSLGVGKYLRRFGVSAERIDEMDWCDRLSLTSGRNGATLEILSLPSRHFSGRSLFNRFGTLWASFVLRNDHHNLYFGADSGQWPGFAEIGETYGPFDLTMLEIGASNPLWESIHLGPDRAVEAHVALRGRVMFPIHWGLFDLALHEWRQPIERLLSIAPEKGVDLWIPAPGVPTAFQGEPTQNLWWRPFVNPAQARVPSLATAKG</sequence>
<dbReference type="KEGG" id="talb:FTW19_15330"/>
<proteinExistence type="predicted"/>
<keyword evidence="2" id="KW-0378">Hydrolase</keyword>
<dbReference type="InterPro" id="IPR001279">
    <property type="entry name" value="Metallo-B-lactamas"/>
</dbReference>
<feature type="domain" description="Metallo-beta-lactamase" evidence="1">
    <location>
        <begin position="84"/>
        <end position="285"/>
    </location>
</feature>
<dbReference type="PANTHER" id="PTHR15032:SF4">
    <property type="entry name" value="N-ACYL-PHOSPHATIDYLETHANOLAMINE-HYDROLYZING PHOSPHOLIPASE D"/>
    <property type="match status" value="1"/>
</dbReference>
<accession>A0A5B9EGR0</accession>
<dbReference type="EMBL" id="CP042806">
    <property type="protein sequence ID" value="QEE29246.1"/>
    <property type="molecule type" value="Genomic_DNA"/>
</dbReference>
<dbReference type="SUPFAM" id="SSF56281">
    <property type="entry name" value="Metallo-hydrolase/oxidoreductase"/>
    <property type="match status" value="1"/>
</dbReference>
<evidence type="ECO:0000313" key="3">
    <source>
        <dbReference type="Proteomes" id="UP000321820"/>
    </source>
</evidence>
<dbReference type="AlphaFoldDB" id="A0A5B9EGR0"/>
<dbReference type="Gene3D" id="3.60.15.10">
    <property type="entry name" value="Ribonuclease Z/Hydroxyacylglutathione hydrolase-like"/>
    <property type="match status" value="1"/>
</dbReference>
<evidence type="ECO:0000313" key="2">
    <source>
        <dbReference type="EMBL" id="QEE29246.1"/>
    </source>
</evidence>
<dbReference type="OrthoDB" id="9805728at2"/>
<dbReference type="Proteomes" id="UP000321820">
    <property type="component" value="Chromosome"/>
</dbReference>
<protein>
    <submittedName>
        <fullName evidence="2">MBL fold metallo-hydrolase</fullName>
    </submittedName>
</protein>